<comment type="subcellular location">
    <subcellularLocation>
        <location evidence="1">Cell membrane</location>
        <topology evidence="1">Multi-pass membrane protein</topology>
    </subcellularLocation>
</comment>
<reference evidence="9 10" key="1">
    <citation type="submission" date="2020-07" db="EMBL/GenBank/DDBJ databases">
        <authorList>
            <person name="Feng X."/>
        </authorList>
    </citation>
    <scope>NUCLEOTIDE SEQUENCE [LARGE SCALE GENOMIC DNA]</scope>
    <source>
        <strain evidence="9 10">JCM14086</strain>
    </source>
</reference>
<feature type="transmembrane region" description="Helical" evidence="7">
    <location>
        <begin position="326"/>
        <end position="345"/>
    </location>
</feature>
<dbReference type="InterPro" id="IPR023408">
    <property type="entry name" value="MscS_beta-dom_sf"/>
</dbReference>
<sequence length="557" mass="62670">MITNFFRPLVFGLSVIVAGSLHSEPEDFPLPAETSSPRETLETFLQSTRKVDEYFQSPKHGDDQTQNLDWEIKRALDTLDLSEIPDFVKRQMSREAVLKLREILDRVNLPPMDSIPGTNDPSLPKIWRVPGTMIEIGRVESEGEETQYLFTSETVARLDDYYARVEPFPYQSGALPGFYERLRYVPGDPFLRRIVASLPDWTQRVWLNLKIWQWIGFVGSIAAGSFLLVFLICMARLSRRIDPSRHRIGLLVSSILPLAVLLVPFSLKWFANHGLALYGVLLEATNLILNVFLIATALFAVWGIGFRFVEVFAELASRSSRAMDRLLVRLFGRLATIFFAIVVLLEGGNSLGIPMTTLIAGAGVGGLALALGAQAAVKNLVGSMMILLDKPYKVGERILTRGFDGIVDDVGIRSTRIKLLNGNIATIPNEEMAQAEVENISRRPYIQKFFKFYLPLNSTEEELATTLRILRETLADHDGMVEDFPPRVVIGGFERDGIEVMGIVWHHPPGIIGFPDWMESTTRTLLREFKENKIRLIPPARWMESPQDSAKTNLPEA</sequence>
<feature type="transmembrane region" description="Helical" evidence="7">
    <location>
        <begin position="247"/>
        <end position="267"/>
    </location>
</feature>
<comment type="caution">
    <text evidence="9">The sequence shown here is derived from an EMBL/GenBank/DDBJ whole genome shotgun (WGS) entry which is preliminary data.</text>
</comment>
<evidence type="ECO:0000256" key="3">
    <source>
        <dbReference type="ARBA" id="ARBA00022475"/>
    </source>
</evidence>
<organism evidence="9 10">
    <name type="scientific">Puniceicoccus vermicola</name>
    <dbReference type="NCBI Taxonomy" id="388746"/>
    <lineage>
        <taxon>Bacteria</taxon>
        <taxon>Pseudomonadati</taxon>
        <taxon>Verrucomicrobiota</taxon>
        <taxon>Opitutia</taxon>
        <taxon>Puniceicoccales</taxon>
        <taxon>Puniceicoccaceae</taxon>
        <taxon>Puniceicoccus</taxon>
    </lineage>
</organism>
<dbReference type="Gene3D" id="1.10.287.1260">
    <property type="match status" value="1"/>
</dbReference>
<dbReference type="InterPro" id="IPR011014">
    <property type="entry name" value="MscS_channel_TM-2"/>
</dbReference>
<evidence type="ECO:0000256" key="5">
    <source>
        <dbReference type="ARBA" id="ARBA00022989"/>
    </source>
</evidence>
<feature type="domain" description="Mechanosensitive ion channel MscS" evidence="8">
    <location>
        <begin position="377"/>
        <end position="442"/>
    </location>
</feature>
<dbReference type="SUPFAM" id="SSF50182">
    <property type="entry name" value="Sm-like ribonucleoproteins"/>
    <property type="match status" value="1"/>
</dbReference>
<dbReference type="InterPro" id="IPR006685">
    <property type="entry name" value="MscS_channel_2nd"/>
</dbReference>
<feature type="transmembrane region" description="Helical" evidence="7">
    <location>
        <begin position="351"/>
        <end position="377"/>
    </location>
</feature>
<evidence type="ECO:0000256" key="7">
    <source>
        <dbReference type="SAM" id="Phobius"/>
    </source>
</evidence>
<dbReference type="InterPro" id="IPR011066">
    <property type="entry name" value="MscS_channel_C_sf"/>
</dbReference>
<keyword evidence="5 7" id="KW-1133">Transmembrane helix</keyword>
<proteinExistence type="inferred from homology"/>
<dbReference type="Pfam" id="PF00924">
    <property type="entry name" value="MS_channel_2nd"/>
    <property type="match status" value="1"/>
</dbReference>
<dbReference type="PANTHER" id="PTHR30221">
    <property type="entry name" value="SMALL-CONDUCTANCE MECHANOSENSITIVE CHANNEL"/>
    <property type="match status" value="1"/>
</dbReference>
<dbReference type="InterPro" id="IPR045275">
    <property type="entry name" value="MscS_archaea/bacteria_type"/>
</dbReference>
<dbReference type="GO" id="GO:0008381">
    <property type="term" value="F:mechanosensitive monoatomic ion channel activity"/>
    <property type="evidence" value="ECO:0007669"/>
    <property type="project" value="InterPro"/>
</dbReference>
<dbReference type="Gene3D" id="2.30.30.60">
    <property type="match status" value="1"/>
</dbReference>
<comment type="similarity">
    <text evidence="2">Belongs to the MscS (TC 1.A.23) family.</text>
</comment>
<feature type="transmembrane region" description="Helical" evidence="7">
    <location>
        <begin position="211"/>
        <end position="235"/>
    </location>
</feature>
<evidence type="ECO:0000313" key="9">
    <source>
        <dbReference type="EMBL" id="MBC2601578.1"/>
    </source>
</evidence>
<dbReference type="AlphaFoldDB" id="A0A7X1E433"/>
<feature type="transmembrane region" description="Helical" evidence="7">
    <location>
        <begin position="287"/>
        <end position="306"/>
    </location>
</feature>
<keyword evidence="4 7" id="KW-0812">Transmembrane</keyword>
<dbReference type="SUPFAM" id="SSF82689">
    <property type="entry name" value="Mechanosensitive channel protein MscS (YggB), C-terminal domain"/>
    <property type="match status" value="1"/>
</dbReference>
<dbReference type="SUPFAM" id="SSF82861">
    <property type="entry name" value="Mechanosensitive channel protein MscS (YggB), transmembrane region"/>
    <property type="match status" value="1"/>
</dbReference>
<keyword evidence="3" id="KW-1003">Cell membrane</keyword>
<keyword evidence="10" id="KW-1185">Reference proteome</keyword>
<gene>
    <name evidence="9" type="ORF">H5P30_07285</name>
</gene>
<accession>A0A7X1E433</accession>
<keyword evidence="6 7" id="KW-0472">Membrane</keyword>
<dbReference type="PANTHER" id="PTHR30221:SF1">
    <property type="entry name" value="SMALL-CONDUCTANCE MECHANOSENSITIVE CHANNEL"/>
    <property type="match status" value="1"/>
</dbReference>
<evidence type="ECO:0000256" key="6">
    <source>
        <dbReference type="ARBA" id="ARBA00023136"/>
    </source>
</evidence>
<evidence type="ECO:0000259" key="8">
    <source>
        <dbReference type="Pfam" id="PF00924"/>
    </source>
</evidence>
<evidence type="ECO:0000313" key="10">
    <source>
        <dbReference type="Proteomes" id="UP000525652"/>
    </source>
</evidence>
<dbReference type="InterPro" id="IPR010920">
    <property type="entry name" value="LSM_dom_sf"/>
</dbReference>
<evidence type="ECO:0000256" key="2">
    <source>
        <dbReference type="ARBA" id="ARBA00008017"/>
    </source>
</evidence>
<name>A0A7X1E433_9BACT</name>
<dbReference type="EMBL" id="JACHVA010000053">
    <property type="protein sequence ID" value="MBC2601578.1"/>
    <property type="molecule type" value="Genomic_DNA"/>
</dbReference>
<dbReference type="GO" id="GO:0005886">
    <property type="term" value="C:plasma membrane"/>
    <property type="evidence" value="ECO:0007669"/>
    <property type="project" value="UniProtKB-SubCell"/>
</dbReference>
<evidence type="ECO:0000256" key="1">
    <source>
        <dbReference type="ARBA" id="ARBA00004651"/>
    </source>
</evidence>
<evidence type="ECO:0000256" key="4">
    <source>
        <dbReference type="ARBA" id="ARBA00022692"/>
    </source>
</evidence>
<protein>
    <submittedName>
        <fullName evidence="9">Mechanosensitive ion channel family protein</fullName>
    </submittedName>
</protein>
<dbReference type="RefSeq" id="WP_185692299.1">
    <property type="nucleotide sequence ID" value="NZ_JACHVA010000053.1"/>
</dbReference>
<dbReference type="Proteomes" id="UP000525652">
    <property type="component" value="Unassembled WGS sequence"/>
</dbReference>